<evidence type="ECO:0000256" key="1">
    <source>
        <dbReference type="ARBA" id="ARBA00004442"/>
    </source>
</evidence>
<evidence type="ECO:0000256" key="5">
    <source>
        <dbReference type="ARBA" id="ARBA00022692"/>
    </source>
</evidence>
<feature type="chain" id="PRO_5041205624" evidence="10">
    <location>
        <begin position="28"/>
        <end position="561"/>
    </location>
</feature>
<evidence type="ECO:0000313" key="12">
    <source>
        <dbReference type="Proteomes" id="UP001162318"/>
    </source>
</evidence>
<dbReference type="GO" id="GO:0009279">
    <property type="term" value="C:cell outer membrane"/>
    <property type="evidence" value="ECO:0007669"/>
    <property type="project" value="UniProtKB-SubCell"/>
</dbReference>
<keyword evidence="8" id="KW-0175">Coiled coil</keyword>
<feature type="region of interest" description="Disordered" evidence="9">
    <location>
        <begin position="505"/>
        <end position="561"/>
    </location>
</feature>
<dbReference type="InterPro" id="IPR051906">
    <property type="entry name" value="TolC-like"/>
</dbReference>
<feature type="region of interest" description="Disordered" evidence="9">
    <location>
        <begin position="309"/>
        <end position="332"/>
    </location>
</feature>
<dbReference type="Pfam" id="PF02321">
    <property type="entry name" value="OEP"/>
    <property type="match status" value="2"/>
</dbReference>
<feature type="signal peptide" evidence="10">
    <location>
        <begin position="1"/>
        <end position="27"/>
    </location>
</feature>
<dbReference type="AlphaFoldDB" id="A0AA42WPV1"/>
<gene>
    <name evidence="11" type="ORF">N5J77_00595</name>
</gene>
<keyword evidence="3" id="KW-0813">Transport</keyword>
<dbReference type="PANTHER" id="PTHR30026:SF22">
    <property type="entry name" value="OUTER MEMBRANE EFFLUX PROTEIN"/>
    <property type="match status" value="1"/>
</dbReference>
<protein>
    <submittedName>
        <fullName evidence="11">TolC family outer membrane protein</fullName>
    </submittedName>
</protein>
<organism evidence="11 12">
    <name type="scientific">Sphingobium yanoikuyae</name>
    <name type="common">Sphingomonas yanoikuyae</name>
    <dbReference type="NCBI Taxonomy" id="13690"/>
    <lineage>
        <taxon>Bacteria</taxon>
        <taxon>Pseudomonadati</taxon>
        <taxon>Pseudomonadota</taxon>
        <taxon>Alphaproteobacteria</taxon>
        <taxon>Sphingomonadales</taxon>
        <taxon>Sphingomonadaceae</taxon>
        <taxon>Sphingobium</taxon>
    </lineage>
</organism>
<name>A0AA42WPV1_SPHYA</name>
<dbReference type="Gene3D" id="1.20.1600.10">
    <property type="entry name" value="Outer membrane efflux proteins (OEP)"/>
    <property type="match status" value="1"/>
</dbReference>
<keyword evidence="10" id="KW-0732">Signal</keyword>
<dbReference type="GO" id="GO:1990281">
    <property type="term" value="C:efflux pump complex"/>
    <property type="evidence" value="ECO:0007669"/>
    <property type="project" value="TreeGrafter"/>
</dbReference>
<keyword evidence="7" id="KW-0998">Cell outer membrane</keyword>
<keyword evidence="5" id="KW-0812">Transmembrane</keyword>
<sequence>MARFCYRYIGGLAVTASALLLTGNATAQGPSQRLNKAHDAYPTPRIAFDEEPVPPPADDSLSAAIADSFTSNPGLGARRYDLRATDDEVGIAMSQTRPSAQVQLSGGYELTLPGAITQANRPLSDRLNDPNIERNDLASQFVIDQPIYTGGRAASALRAALAGSVAGRETLRGAEGDLLVDLIAAYTDVRRDGRSLVIRQRNLRTLEATLDEIAARRDAGELTRTDIAQAETQVQAARVQLNAAETQLESSRAAFTAIVGREPGNLAQEPGLPDLPRTADEAFAMAEASNPDLAAAIATAHASQARIAAAQAEGRPELSIRGTAGTTGPAAHFDRADQDVTFTGRATLTIPLFAGGRIRSAVAQARNRQTADTLRIEATRRQLVQAIVNAWNQWVTADRNALAQDLQVQAARIYYEGTLEEYREGLRSTFDVLYAQNSLNETQIALLGSKRDRYVAQAILLRHLGQLETKRLLANPPVYAPDDYLEKVERRSAVPWGGVIRTIDRLGAPSGRPRAPEMPESQASALPAAASPAQAPLDLMRGGPTASETRSPSTATPRTKP</sequence>
<dbReference type="PANTHER" id="PTHR30026">
    <property type="entry name" value="OUTER MEMBRANE PROTEIN TOLC"/>
    <property type="match status" value="1"/>
</dbReference>
<evidence type="ECO:0000313" key="11">
    <source>
        <dbReference type="EMBL" id="MDH2129605.1"/>
    </source>
</evidence>
<comment type="similarity">
    <text evidence="2">Belongs to the outer membrane factor (OMF) (TC 1.B.17) family.</text>
</comment>
<evidence type="ECO:0000256" key="9">
    <source>
        <dbReference type="SAM" id="MobiDB-lite"/>
    </source>
</evidence>
<keyword evidence="6" id="KW-0472">Membrane</keyword>
<feature type="compositionally biased region" description="Low complexity" evidence="9">
    <location>
        <begin position="521"/>
        <end position="537"/>
    </location>
</feature>
<dbReference type="InterPro" id="IPR003423">
    <property type="entry name" value="OMP_efflux"/>
</dbReference>
<feature type="compositionally biased region" description="Polar residues" evidence="9">
    <location>
        <begin position="546"/>
        <end position="561"/>
    </location>
</feature>
<dbReference type="GO" id="GO:0015288">
    <property type="term" value="F:porin activity"/>
    <property type="evidence" value="ECO:0007669"/>
    <property type="project" value="TreeGrafter"/>
</dbReference>
<dbReference type="EMBL" id="JAOCKX010000001">
    <property type="protein sequence ID" value="MDH2129605.1"/>
    <property type="molecule type" value="Genomic_DNA"/>
</dbReference>
<dbReference type="GO" id="GO:0015562">
    <property type="term" value="F:efflux transmembrane transporter activity"/>
    <property type="evidence" value="ECO:0007669"/>
    <property type="project" value="InterPro"/>
</dbReference>
<evidence type="ECO:0000256" key="4">
    <source>
        <dbReference type="ARBA" id="ARBA00022452"/>
    </source>
</evidence>
<evidence type="ECO:0000256" key="7">
    <source>
        <dbReference type="ARBA" id="ARBA00023237"/>
    </source>
</evidence>
<dbReference type="SUPFAM" id="SSF56954">
    <property type="entry name" value="Outer membrane efflux proteins (OEP)"/>
    <property type="match status" value="1"/>
</dbReference>
<evidence type="ECO:0000256" key="10">
    <source>
        <dbReference type="SAM" id="SignalP"/>
    </source>
</evidence>
<reference evidence="11" key="1">
    <citation type="submission" date="2022-09" db="EMBL/GenBank/DDBJ databases">
        <title>Intensive care unit water sources are persistently colonized with multi-drug resistant bacteria and are the site of extensive horizontal gene transfer of antibiotic resistance genes.</title>
        <authorList>
            <person name="Diorio-Toth L."/>
        </authorList>
    </citation>
    <scope>NUCLEOTIDE SEQUENCE</scope>
    <source>
        <strain evidence="11">GD03659</strain>
    </source>
</reference>
<feature type="coiled-coil region" evidence="8">
    <location>
        <begin position="227"/>
        <end position="254"/>
    </location>
</feature>
<evidence type="ECO:0000256" key="3">
    <source>
        <dbReference type="ARBA" id="ARBA00022448"/>
    </source>
</evidence>
<keyword evidence="4" id="KW-1134">Transmembrane beta strand</keyword>
<proteinExistence type="inferred from homology"/>
<dbReference type="InterPro" id="IPR010130">
    <property type="entry name" value="T1SS_OMP_TolC"/>
</dbReference>
<dbReference type="Proteomes" id="UP001162318">
    <property type="component" value="Unassembled WGS sequence"/>
</dbReference>
<evidence type="ECO:0000256" key="2">
    <source>
        <dbReference type="ARBA" id="ARBA00007613"/>
    </source>
</evidence>
<accession>A0AA42WPV1</accession>
<comment type="caution">
    <text evidence="11">The sequence shown here is derived from an EMBL/GenBank/DDBJ whole genome shotgun (WGS) entry which is preliminary data.</text>
</comment>
<dbReference type="NCBIfam" id="TIGR01844">
    <property type="entry name" value="type_I_sec_TolC"/>
    <property type="match status" value="1"/>
</dbReference>
<dbReference type="RefSeq" id="WP_066768642.1">
    <property type="nucleotide sequence ID" value="NZ_JAOCKX010000001.1"/>
</dbReference>
<evidence type="ECO:0000256" key="6">
    <source>
        <dbReference type="ARBA" id="ARBA00023136"/>
    </source>
</evidence>
<evidence type="ECO:0000256" key="8">
    <source>
        <dbReference type="SAM" id="Coils"/>
    </source>
</evidence>
<comment type="subcellular location">
    <subcellularLocation>
        <location evidence="1">Cell outer membrane</location>
    </subcellularLocation>
</comment>